<reference evidence="2" key="1">
    <citation type="journal article" date="2022" name="bioRxiv">
        <title>Sequencing and chromosome-scale assembly of the giantPleurodeles waltlgenome.</title>
        <authorList>
            <person name="Brown T."/>
            <person name="Elewa A."/>
            <person name="Iarovenko S."/>
            <person name="Subramanian E."/>
            <person name="Araus A.J."/>
            <person name="Petzold A."/>
            <person name="Susuki M."/>
            <person name="Suzuki K.-i.T."/>
            <person name="Hayashi T."/>
            <person name="Toyoda A."/>
            <person name="Oliveira C."/>
            <person name="Osipova E."/>
            <person name="Leigh N.D."/>
            <person name="Simon A."/>
            <person name="Yun M.H."/>
        </authorList>
    </citation>
    <scope>NUCLEOTIDE SEQUENCE</scope>
    <source>
        <strain evidence="2">20211129_DDA</strain>
        <tissue evidence="2">Liver</tissue>
    </source>
</reference>
<comment type="caution">
    <text evidence="2">The sequence shown here is derived from an EMBL/GenBank/DDBJ whole genome shotgun (WGS) entry which is preliminary data.</text>
</comment>
<accession>A0AAV7UUB3</accession>
<keyword evidence="3" id="KW-1185">Reference proteome</keyword>
<name>A0AAV7UUB3_PLEWA</name>
<evidence type="ECO:0000256" key="1">
    <source>
        <dbReference type="SAM" id="MobiDB-lite"/>
    </source>
</evidence>
<dbReference type="EMBL" id="JANPWB010000004">
    <property type="protein sequence ID" value="KAJ1192478.1"/>
    <property type="molecule type" value="Genomic_DNA"/>
</dbReference>
<sequence>MDGPACPVMDDSPPCDSTSNPGATGSSSVRSTRLRCGPRGRGVVALLQALRFPFSLTLLLRSDLGPSSVVLAAYGPGAARVVKGPLRFLLLARGRAALPSCCRAPGSPLLAIPALQVPGARSYSQAPDGVRAARGAPWHVSPPSRSRSNSWLKGRVWPAGSQGHLCTYLRSSSLLGCRDTGPRAPASNTAFVAAAPFHLRGAPRVRSQHFRFIKPHLLRFESRGSGMPPPLTAN</sequence>
<dbReference type="Proteomes" id="UP001066276">
    <property type="component" value="Chromosome 2_2"/>
</dbReference>
<evidence type="ECO:0000313" key="2">
    <source>
        <dbReference type="EMBL" id="KAJ1192478.1"/>
    </source>
</evidence>
<protein>
    <submittedName>
        <fullName evidence="2">Uncharacterized protein</fullName>
    </submittedName>
</protein>
<feature type="compositionally biased region" description="Polar residues" evidence="1">
    <location>
        <begin position="15"/>
        <end position="31"/>
    </location>
</feature>
<evidence type="ECO:0000313" key="3">
    <source>
        <dbReference type="Proteomes" id="UP001066276"/>
    </source>
</evidence>
<proteinExistence type="predicted"/>
<gene>
    <name evidence="2" type="ORF">NDU88_001785</name>
</gene>
<feature type="region of interest" description="Disordered" evidence="1">
    <location>
        <begin position="1"/>
        <end position="32"/>
    </location>
</feature>
<dbReference type="AlphaFoldDB" id="A0AAV7UUB3"/>
<organism evidence="2 3">
    <name type="scientific">Pleurodeles waltl</name>
    <name type="common">Iberian ribbed newt</name>
    <dbReference type="NCBI Taxonomy" id="8319"/>
    <lineage>
        <taxon>Eukaryota</taxon>
        <taxon>Metazoa</taxon>
        <taxon>Chordata</taxon>
        <taxon>Craniata</taxon>
        <taxon>Vertebrata</taxon>
        <taxon>Euteleostomi</taxon>
        <taxon>Amphibia</taxon>
        <taxon>Batrachia</taxon>
        <taxon>Caudata</taxon>
        <taxon>Salamandroidea</taxon>
        <taxon>Salamandridae</taxon>
        <taxon>Pleurodelinae</taxon>
        <taxon>Pleurodeles</taxon>
    </lineage>
</organism>